<dbReference type="OrthoDB" id="4568421at2"/>
<evidence type="ECO:0000313" key="8">
    <source>
        <dbReference type="Proteomes" id="UP000198614"/>
    </source>
</evidence>
<feature type="transmembrane region" description="Helical" evidence="5">
    <location>
        <begin position="95"/>
        <end position="120"/>
    </location>
</feature>
<evidence type="ECO:0000313" key="7">
    <source>
        <dbReference type="EMBL" id="SDF57623.1"/>
    </source>
</evidence>
<keyword evidence="4 5" id="KW-0472">Membrane</keyword>
<sequence>MTTTSETGTTPSGRLVPRLGLLSLVVFGLSYMAPAIVVSTFGVIAGTSGGVAPTAYVVATVAMTLTALSYGKLARDHPVAGSVYTYARRLLGSRIGFLAGWALLLDYLFLPMVAWLIQALYLHVQFPALPTWAWLVLVIAVTTLVNALGIVLADRVNRVLLSLTSLGLLALVVVCVHTLGGSSASDGAHALWNPAASLGTVTAAAAIAAYSFLGFDALSTLSEEVRDPRRNVPRGILLTVLVGGGIFFVLSLLLQWVHPGAVFEDDSTAGYEVAIMAGGKGFANVLNAVTLIGGMASCVAIQASTSRLMYVMGRDGVLPRRTFGALHPRLRTPLFNLLLIAAIGLFATQLSLETATSFINFGAFLAFTLVNVCVVVAWAGHRRSGGHRSVLVHVVLPVLGAAADIYLLTKLSHTAVLLGLGWLVLGIVYLCVLTGGLRREPPELHLEETSREETPATTPK</sequence>
<keyword evidence="3 5" id="KW-1133">Transmembrane helix</keyword>
<feature type="transmembrane region" description="Helical" evidence="5">
    <location>
        <begin position="21"/>
        <end position="44"/>
    </location>
</feature>
<dbReference type="PIRSF" id="PIRSF006060">
    <property type="entry name" value="AA_transporter"/>
    <property type="match status" value="1"/>
</dbReference>
<feature type="transmembrane region" description="Helical" evidence="5">
    <location>
        <begin position="288"/>
        <end position="313"/>
    </location>
</feature>
<evidence type="ECO:0000256" key="4">
    <source>
        <dbReference type="ARBA" id="ARBA00023136"/>
    </source>
</evidence>
<proteinExistence type="predicted"/>
<evidence type="ECO:0000256" key="5">
    <source>
        <dbReference type="SAM" id="Phobius"/>
    </source>
</evidence>
<feature type="domain" description="Amino acid permease/ SLC12A" evidence="6">
    <location>
        <begin position="27"/>
        <end position="371"/>
    </location>
</feature>
<keyword evidence="2 5" id="KW-0812">Transmembrane</keyword>
<feature type="transmembrane region" description="Helical" evidence="5">
    <location>
        <begin position="56"/>
        <end position="74"/>
    </location>
</feature>
<dbReference type="Proteomes" id="UP000198614">
    <property type="component" value="Unassembled WGS sequence"/>
</dbReference>
<dbReference type="GO" id="GO:0016020">
    <property type="term" value="C:membrane"/>
    <property type="evidence" value="ECO:0007669"/>
    <property type="project" value="UniProtKB-SubCell"/>
</dbReference>
<reference evidence="7 8" key="1">
    <citation type="submission" date="2016-10" db="EMBL/GenBank/DDBJ databases">
        <authorList>
            <person name="de Groot N.N."/>
        </authorList>
    </citation>
    <scope>NUCLEOTIDE SEQUENCE [LARGE SCALE GENOMIC DNA]</scope>
    <source>
        <strain evidence="7 8">CGMCC 4.1859</strain>
    </source>
</reference>
<accession>A0A1G7M7C1</accession>
<feature type="transmembrane region" description="Helical" evidence="5">
    <location>
        <begin position="236"/>
        <end position="257"/>
    </location>
</feature>
<evidence type="ECO:0000256" key="1">
    <source>
        <dbReference type="ARBA" id="ARBA00004141"/>
    </source>
</evidence>
<evidence type="ECO:0000259" key="6">
    <source>
        <dbReference type="Pfam" id="PF00324"/>
    </source>
</evidence>
<feature type="transmembrane region" description="Helical" evidence="5">
    <location>
        <begin position="159"/>
        <end position="179"/>
    </location>
</feature>
<dbReference type="PANTHER" id="PTHR42770">
    <property type="entry name" value="AMINO ACID TRANSPORTER-RELATED"/>
    <property type="match status" value="1"/>
</dbReference>
<dbReference type="EMBL" id="FNAX01000009">
    <property type="protein sequence ID" value="SDF57623.1"/>
    <property type="molecule type" value="Genomic_DNA"/>
</dbReference>
<dbReference type="InterPro" id="IPR004841">
    <property type="entry name" value="AA-permease/SLC12A_dom"/>
</dbReference>
<feature type="transmembrane region" description="Helical" evidence="5">
    <location>
        <begin position="334"/>
        <end position="352"/>
    </location>
</feature>
<evidence type="ECO:0000256" key="3">
    <source>
        <dbReference type="ARBA" id="ARBA00022989"/>
    </source>
</evidence>
<comment type="subcellular location">
    <subcellularLocation>
        <location evidence="1">Membrane</location>
        <topology evidence="1">Multi-pass membrane protein</topology>
    </subcellularLocation>
</comment>
<feature type="transmembrane region" description="Helical" evidence="5">
    <location>
        <begin position="132"/>
        <end position="152"/>
    </location>
</feature>
<protein>
    <submittedName>
        <fullName evidence="7">Amino acid/polyamine/organocation transporter, APC superfamily</fullName>
    </submittedName>
</protein>
<dbReference type="PANTHER" id="PTHR42770:SF8">
    <property type="entry name" value="PUTRESCINE IMPORTER PUUP"/>
    <property type="match status" value="1"/>
</dbReference>
<dbReference type="Pfam" id="PF00324">
    <property type="entry name" value="AA_permease"/>
    <property type="match status" value="1"/>
</dbReference>
<gene>
    <name evidence="7" type="ORF">SAMN05216260_10984</name>
</gene>
<name>A0A1G7M7C1_9ACTN</name>
<dbReference type="Gene3D" id="1.20.1740.10">
    <property type="entry name" value="Amino acid/polyamine transporter I"/>
    <property type="match status" value="1"/>
</dbReference>
<dbReference type="AlphaFoldDB" id="A0A1G7M7C1"/>
<feature type="transmembrane region" description="Helical" evidence="5">
    <location>
        <begin position="415"/>
        <end position="437"/>
    </location>
</feature>
<feature type="transmembrane region" description="Helical" evidence="5">
    <location>
        <begin position="191"/>
        <end position="215"/>
    </location>
</feature>
<dbReference type="GO" id="GO:0055085">
    <property type="term" value="P:transmembrane transport"/>
    <property type="evidence" value="ECO:0007669"/>
    <property type="project" value="InterPro"/>
</dbReference>
<dbReference type="InterPro" id="IPR050367">
    <property type="entry name" value="APC_superfamily"/>
</dbReference>
<feature type="transmembrane region" description="Helical" evidence="5">
    <location>
        <begin position="390"/>
        <end position="409"/>
    </location>
</feature>
<feature type="transmembrane region" description="Helical" evidence="5">
    <location>
        <begin position="358"/>
        <end position="378"/>
    </location>
</feature>
<evidence type="ECO:0000256" key="2">
    <source>
        <dbReference type="ARBA" id="ARBA00022692"/>
    </source>
</evidence>
<organism evidence="7 8">
    <name type="scientific">Streptomyces griseoaurantiacus</name>
    <dbReference type="NCBI Taxonomy" id="68213"/>
    <lineage>
        <taxon>Bacteria</taxon>
        <taxon>Bacillati</taxon>
        <taxon>Actinomycetota</taxon>
        <taxon>Actinomycetes</taxon>
        <taxon>Kitasatosporales</taxon>
        <taxon>Streptomycetaceae</taxon>
        <taxon>Streptomyces</taxon>
        <taxon>Streptomyces aurantiacus group</taxon>
    </lineage>
</organism>